<dbReference type="Pfam" id="PF02885">
    <property type="entry name" value="Glycos_trans_3N"/>
    <property type="match status" value="1"/>
</dbReference>
<evidence type="ECO:0000256" key="4">
    <source>
        <dbReference type="ARBA" id="ARBA00023141"/>
    </source>
</evidence>
<sequence length="340" mass="36274">MIKEALMKVVNQKNLSFDESHAVLTEIMTGQVPESQIASLLTALTIKNTTPDEIAGAALAMRQQALAFPKTDDLLEIVGTGGDHSNSFNISSTAALVIAAAGTKVAKHGNRAASSKSGAADVLEALGLNINQTPAESFQSLEKNNFCFLFAQEYHRSMKYVAPVRKALGFRTIFNVLGPLANPANPQKILFGVYDANLLEPMAAVLNKLGIQHALIIHSEDGLDELTTTADNQIVTLDNGKMTHSVLTPESLGFKRARSEDLLGGTPLENAQITKAILNNHAGPKLDTVLLNAGVALHLAHPEFSIPEGILLARETIASGAATQLLTRLIRFSNNQDVVA</sequence>
<feature type="binding site" evidence="5">
    <location>
        <position position="224"/>
    </location>
    <ligand>
        <name>Mg(2+)</name>
        <dbReference type="ChEBI" id="CHEBI:18420"/>
        <label>2</label>
    </ligand>
</feature>
<dbReference type="HAMAP" id="MF_00211">
    <property type="entry name" value="TrpD"/>
    <property type="match status" value="1"/>
</dbReference>
<dbReference type="EC" id="2.4.2.18" evidence="5"/>
<dbReference type="PANTHER" id="PTHR43285:SF2">
    <property type="entry name" value="ANTHRANILATE PHOSPHORIBOSYLTRANSFERASE"/>
    <property type="match status" value="1"/>
</dbReference>
<evidence type="ECO:0000256" key="2">
    <source>
        <dbReference type="ARBA" id="ARBA00022679"/>
    </source>
</evidence>
<dbReference type="InterPro" id="IPR035902">
    <property type="entry name" value="Nuc_phospho_transferase"/>
</dbReference>
<evidence type="ECO:0000259" key="6">
    <source>
        <dbReference type="Pfam" id="PF00591"/>
    </source>
</evidence>
<reference evidence="9" key="1">
    <citation type="journal article" date="2019" name="Int. J. Syst. Evol. Microbiol.">
        <title>The Global Catalogue of Microorganisms (GCM) 10K type strain sequencing project: providing services to taxonomists for standard genome sequencing and annotation.</title>
        <authorList>
            <consortium name="The Broad Institute Genomics Platform"/>
            <consortium name="The Broad Institute Genome Sequencing Center for Infectious Disease"/>
            <person name="Wu L."/>
            <person name="Ma J."/>
        </authorList>
    </citation>
    <scope>NUCLEOTIDE SEQUENCE [LARGE SCALE GENOMIC DNA]</scope>
    <source>
        <strain evidence="9">CCM 8896</strain>
    </source>
</reference>
<feature type="binding site" evidence="5">
    <location>
        <position position="79"/>
    </location>
    <ligand>
        <name>anthranilate</name>
        <dbReference type="ChEBI" id="CHEBI:16567"/>
        <label>1</label>
    </ligand>
</feature>
<feature type="binding site" evidence="5">
    <location>
        <position position="79"/>
    </location>
    <ligand>
        <name>5-phospho-alpha-D-ribose 1-diphosphate</name>
        <dbReference type="ChEBI" id="CHEBI:58017"/>
    </ligand>
</feature>
<proteinExistence type="inferred from homology"/>
<dbReference type="InterPro" id="IPR017459">
    <property type="entry name" value="Glycosyl_Trfase_fam3_N_dom"/>
</dbReference>
<comment type="pathway">
    <text evidence="5">Amino-acid biosynthesis; L-tryptophan biosynthesis; L-tryptophan from chorismate: step 2/5.</text>
</comment>
<dbReference type="Gene3D" id="1.20.970.10">
    <property type="entry name" value="Transferase, Pyrimidine Nucleoside Phosphorylase, Chain C"/>
    <property type="match status" value="1"/>
</dbReference>
<evidence type="ECO:0000256" key="5">
    <source>
        <dbReference type="HAMAP-Rule" id="MF_00211"/>
    </source>
</evidence>
<keyword evidence="4 5" id="KW-0057">Aromatic amino acid biosynthesis</keyword>
<dbReference type="SUPFAM" id="SSF52418">
    <property type="entry name" value="Nucleoside phosphorylase/phosphoribosyltransferase catalytic domain"/>
    <property type="match status" value="1"/>
</dbReference>
<keyword evidence="3 5" id="KW-0822">Tryptophan biosynthesis</keyword>
<dbReference type="Gene3D" id="3.40.1030.10">
    <property type="entry name" value="Nucleoside phosphorylase/phosphoribosyltransferase catalytic domain"/>
    <property type="match status" value="1"/>
</dbReference>
<evidence type="ECO:0000256" key="3">
    <source>
        <dbReference type="ARBA" id="ARBA00022822"/>
    </source>
</evidence>
<evidence type="ECO:0000256" key="1">
    <source>
        <dbReference type="ARBA" id="ARBA00022676"/>
    </source>
</evidence>
<feature type="binding site" evidence="5">
    <location>
        <begin position="82"/>
        <end position="83"/>
    </location>
    <ligand>
        <name>5-phospho-alpha-D-ribose 1-diphosphate</name>
        <dbReference type="ChEBI" id="CHEBI:58017"/>
    </ligand>
</feature>
<keyword evidence="5" id="KW-0028">Amino-acid biosynthesis</keyword>
<keyword evidence="5" id="KW-0460">Magnesium</keyword>
<protein>
    <recommendedName>
        <fullName evidence="5">Anthranilate phosphoribosyltransferase</fullName>
        <ecNumber evidence="5">2.4.2.18</ecNumber>
    </recommendedName>
</protein>
<dbReference type="SUPFAM" id="SSF47648">
    <property type="entry name" value="Nucleoside phosphorylase/phosphoribosyltransferase N-terminal domain"/>
    <property type="match status" value="1"/>
</dbReference>
<keyword evidence="5" id="KW-0479">Metal-binding</keyword>
<feature type="binding site" evidence="5">
    <location>
        <position position="225"/>
    </location>
    <ligand>
        <name>Mg(2+)</name>
        <dbReference type="ChEBI" id="CHEBI:18420"/>
        <label>1</label>
    </ligand>
</feature>
<evidence type="ECO:0000259" key="7">
    <source>
        <dbReference type="Pfam" id="PF02885"/>
    </source>
</evidence>
<dbReference type="NCBIfam" id="TIGR01245">
    <property type="entry name" value="trpD"/>
    <property type="match status" value="1"/>
</dbReference>
<feature type="binding site" evidence="5">
    <location>
        <position position="110"/>
    </location>
    <ligand>
        <name>anthranilate</name>
        <dbReference type="ChEBI" id="CHEBI:16567"/>
        <label>1</label>
    </ligand>
</feature>
<feature type="binding site" evidence="5">
    <location>
        <begin position="107"/>
        <end position="115"/>
    </location>
    <ligand>
        <name>5-phospho-alpha-D-ribose 1-diphosphate</name>
        <dbReference type="ChEBI" id="CHEBI:58017"/>
    </ligand>
</feature>
<feature type="domain" description="Glycosyl transferase family 3" evidence="6">
    <location>
        <begin position="73"/>
        <end position="322"/>
    </location>
</feature>
<dbReference type="InterPro" id="IPR036320">
    <property type="entry name" value="Glycosyl_Trfase_fam3_N_dom_sf"/>
</dbReference>
<keyword evidence="2 5" id="KW-0808">Transferase</keyword>
<feature type="binding site" evidence="5">
    <location>
        <position position="91"/>
    </location>
    <ligand>
        <name>Mg(2+)</name>
        <dbReference type="ChEBI" id="CHEBI:18420"/>
        <label>1</label>
    </ligand>
</feature>
<dbReference type="PANTHER" id="PTHR43285">
    <property type="entry name" value="ANTHRANILATE PHOSPHORIBOSYLTRANSFERASE"/>
    <property type="match status" value="1"/>
</dbReference>
<comment type="caution">
    <text evidence="8">The sequence shown here is derived from an EMBL/GenBank/DDBJ whole genome shotgun (WGS) entry which is preliminary data.</text>
</comment>
<evidence type="ECO:0000313" key="8">
    <source>
        <dbReference type="EMBL" id="MFD1672665.1"/>
    </source>
</evidence>
<dbReference type="Pfam" id="PF00591">
    <property type="entry name" value="Glycos_transf_3"/>
    <property type="match status" value="1"/>
</dbReference>
<feature type="domain" description="Glycosyl transferase family 3 N-terminal" evidence="7">
    <location>
        <begin position="3"/>
        <end position="65"/>
    </location>
</feature>
<feature type="binding site" evidence="5">
    <location>
        <position position="87"/>
    </location>
    <ligand>
        <name>5-phospho-alpha-D-ribose 1-diphosphate</name>
        <dbReference type="ChEBI" id="CHEBI:58017"/>
    </ligand>
</feature>
<comment type="caution">
    <text evidence="5">Lacks conserved residue(s) required for the propagation of feature annotation.</text>
</comment>
<organism evidence="8 9">
    <name type="scientific">Agrilactobacillus yilanensis</name>
    <dbReference type="NCBI Taxonomy" id="2485997"/>
    <lineage>
        <taxon>Bacteria</taxon>
        <taxon>Bacillati</taxon>
        <taxon>Bacillota</taxon>
        <taxon>Bacilli</taxon>
        <taxon>Lactobacillales</taxon>
        <taxon>Lactobacillaceae</taxon>
        <taxon>Agrilactobacillus</taxon>
    </lineage>
</organism>
<feature type="binding site" evidence="5">
    <location>
        <position position="165"/>
    </location>
    <ligand>
        <name>anthranilate</name>
        <dbReference type="ChEBI" id="CHEBI:16567"/>
        <label>2</label>
    </ligand>
</feature>
<comment type="catalytic activity">
    <reaction evidence="5">
        <text>N-(5-phospho-beta-D-ribosyl)anthranilate + diphosphate = 5-phospho-alpha-D-ribose 1-diphosphate + anthranilate</text>
        <dbReference type="Rhea" id="RHEA:11768"/>
        <dbReference type="ChEBI" id="CHEBI:16567"/>
        <dbReference type="ChEBI" id="CHEBI:18277"/>
        <dbReference type="ChEBI" id="CHEBI:33019"/>
        <dbReference type="ChEBI" id="CHEBI:58017"/>
        <dbReference type="EC" id="2.4.2.18"/>
    </reaction>
</comment>
<evidence type="ECO:0000313" key="9">
    <source>
        <dbReference type="Proteomes" id="UP001597267"/>
    </source>
</evidence>
<name>A0ABW4JB60_9LACO</name>
<accession>A0ABW4JB60</accession>
<gene>
    <name evidence="5 8" type="primary">trpD</name>
    <name evidence="8" type="ORF">ACFQ5M_11175</name>
</gene>
<feature type="binding site" evidence="5">
    <location>
        <begin position="89"/>
        <end position="92"/>
    </location>
    <ligand>
        <name>5-phospho-alpha-D-ribose 1-diphosphate</name>
        <dbReference type="ChEBI" id="CHEBI:58017"/>
    </ligand>
</feature>
<comment type="subunit">
    <text evidence="5">Homodimer.</text>
</comment>
<dbReference type="Proteomes" id="UP001597267">
    <property type="component" value="Unassembled WGS sequence"/>
</dbReference>
<comment type="similarity">
    <text evidence="5">Belongs to the anthranilate phosphoribosyltransferase family.</text>
</comment>
<dbReference type="RefSeq" id="WP_125713333.1">
    <property type="nucleotide sequence ID" value="NZ_JBHTOP010000026.1"/>
</dbReference>
<dbReference type="InterPro" id="IPR005940">
    <property type="entry name" value="Anthranilate_Pribosyl_Tfrase"/>
</dbReference>
<dbReference type="InterPro" id="IPR000312">
    <property type="entry name" value="Glycosyl_Trfase_fam3"/>
</dbReference>
<dbReference type="GO" id="GO:0004048">
    <property type="term" value="F:anthranilate phosphoribosyltransferase activity"/>
    <property type="evidence" value="ECO:0007669"/>
    <property type="project" value="UniProtKB-EC"/>
</dbReference>
<comment type="cofactor">
    <cofactor evidence="5">
        <name>Mg(2+)</name>
        <dbReference type="ChEBI" id="CHEBI:18420"/>
    </cofactor>
    <text evidence="5">Binds 2 magnesium ions per monomer.</text>
</comment>
<keyword evidence="9" id="KW-1185">Reference proteome</keyword>
<comment type="function">
    <text evidence="5">Catalyzes the transfer of the phosphoribosyl group of 5-phosphorylribose-1-pyrophosphate (PRPP) to anthranilate to yield N-(5'-phosphoribosyl)-anthranilate (PRA).</text>
</comment>
<keyword evidence="1 5" id="KW-0328">Glycosyltransferase</keyword>
<feature type="binding site" evidence="5">
    <location>
        <position position="119"/>
    </location>
    <ligand>
        <name>5-phospho-alpha-D-ribose 1-diphosphate</name>
        <dbReference type="ChEBI" id="CHEBI:58017"/>
    </ligand>
</feature>
<dbReference type="EMBL" id="JBHTOP010000026">
    <property type="protein sequence ID" value="MFD1672665.1"/>
    <property type="molecule type" value="Genomic_DNA"/>
</dbReference>
<feature type="binding site" evidence="5">
    <location>
        <position position="225"/>
    </location>
    <ligand>
        <name>Mg(2+)</name>
        <dbReference type="ChEBI" id="CHEBI:18420"/>
        <label>2</label>
    </ligand>
</feature>